<organism evidence="2 3">
    <name type="scientific">Pseudoduganella namucuonensis</name>
    <dbReference type="NCBI Taxonomy" id="1035707"/>
    <lineage>
        <taxon>Bacteria</taxon>
        <taxon>Pseudomonadati</taxon>
        <taxon>Pseudomonadota</taxon>
        <taxon>Betaproteobacteria</taxon>
        <taxon>Burkholderiales</taxon>
        <taxon>Oxalobacteraceae</taxon>
        <taxon>Telluria group</taxon>
        <taxon>Pseudoduganella</taxon>
    </lineage>
</organism>
<dbReference type="RefSeq" id="WP_259741444.1">
    <property type="nucleotide sequence ID" value="NZ_FPBO01000031.1"/>
</dbReference>
<dbReference type="Proteomes" id="UP000199391">
    <property type="component" value="Unassembled WGS sequence"/>
</dbReference>
<gene>
    <name evidence="2" type="ORF">SAMN05216552_103174</name>
</gene>
<keyword evidence="1" id="KW-0732">Signal</keyword>
<proteinExistence type="predicted"/>
<evidence type="ECO:0000313" key="3">
    <source>
        <dbReference type="Proteomes" id="UP000199391"/>
    </source>
</evidence>
<accession>A0A1I7LL35</accession>
<evidence type="ECO:0000313" key="2">
    <source>
        <dbReference type="EMBL" id="SFV10313.1"/>
    </source>
</evidence>
<evidence type="ECO:0000256" key="1">
    <source>
        <dbReference type="SAM" id="SignalP"/>
    </source>
</evidence>
<reference evidence="3" key="1">
    <citation type="submission" date="2016-10" db="EMBL/GenBank/DDBJ databases">
        <authorList>
            <person name="Varghese N."/>
            <person name="Submissions S."/>
        </authorList>
    </citation>
    <scope>NUCLEOTIDE SEQUENCE [LARGE SCALE GENOMIC DNA]</scope>
    <source>
        <strain evidence="3">CGMCC 1.11014</strain>
    </source>
</reference>
<dbReference type="EMBL" id="FPBO01000031">
    <property type="protein sequence ID" value="SFV10313.1"/>
    <property type="molecule type" value="Genomic_DNA"/>
</dbReference>
<keyword evidence="3" id="KW-1185">Reference proteome</keyword>
<protein>
    <submittedName>
        <fullName evidence="2">Uncharacterized protein</fullName>
    </submittedName>
</protein>
<name>A0A1I7LL35_9BURK</name>
<feature type="chain" id="PRO_5011596302" evidence="1">
    <location>
        <begin position="24"/>
        <end position="43"/>
    </location>
</feature>
<dbReference type="AlphaFoldDB" id="A0A1I7LL35"/>
<sequence>MKSKLIKLSAAAVLMTISAVALASNMDCCASIECCLRMLADCC</sequence>
<feature type="signal peptide" evidence="1">
    <location>
        <begin position="1"/>
        <end position="23"/>
    </location>
</feature>